<evidence type="ECO:0000259" key="3">
    <source>
        <dbReference type="Pfam" id="PF22725"/>
    </source>
</evidence>
<dbReference type="GO" id="GO:0000166">
    <property type="term" value="F:nucleotide binding"/>
    <property type="evidence" value="ECO:0007669"/>
    <property type="project" value="InterPro"/>
</dbReference>
<keyword evidence="5" id="KW-1185">Reference proteome</keyword>
<evidence type="ECO:0000256" key="1">
    <source>
        <dbReference type="ARBA" id="ARBA00023002"/>
    </source>
</evidence>
<dbReference type="Pfam" id="PF22725">
    <property type="entry name" value="GFO_IDH_MocA_C3"/>
    <property type="match status" value="1"/>
</dbReference>
<dbReference type="AlphaFoldDB" id="A0A6I5ZQ27"/>
<feature type="domain" description="Gfo/Idh/MocA-like oxidoreductase N-terminal" evidence="2">
    <location>
        <begin position="4"/>
        <end position="121"/>
    </location>
</feature>
<organism evidence="4 5">
    <name type="scientific">Neomoorella glycerini</name>
    <dbReference type="NCBI Taxonomy" id="55779"/>
    <lineage>
        <taxon>Bacteria</taxon>
        <taxon>Bacillati</taxon>
        <taxon>Bacillota</taxon>
        <taxon>Clostridia</taxon>
        <taxon>Neomoorellales</taxon>
        <taxon>Neomoorellaceae</taxon>
        <taxon>Neomoorella</taxon>
    </lineage>
</organism>
<dbReference type="SUPFAM" id="SSF55347">
    <property type="entry name" value="Glyceraldehyde-3-phosphate dehydrogenase-like, C-terminal domain"/>
    <property type="match status" value="1"/>
</dbReference>
<proteinExistence type="predicted"/>
<dbReference type="PANTHER" id="PTHR43818">
    <property type="entry name" value="BCDNA.GH03377"/>
    <property type="match status" value="1"/>
</dbReference>
<evidence type="ECO:0000313" key="4">
    <source>
        <dbReference type="EMBL" id="QGP92043.1"/>
    </source>
</evidence>
<dbReference type="SUPFAM" id="SSF51735">
    <property type="entry name" value="NAD(P)-binding Rossmann-fold domains"/>
    <property type="match status" value="1"/>
</dbReference>
<dbReference type="RefSeq" id="WP_156272663.1">
    <property type="nucleotide sequence ID" value="NZ_CP046244.1"/>
</dbReference>
<dbReference type="InterPro" id="IPR055170">
    <property type="entry name" value="GFO_IDH_MocA-like_dom"/>
</dbReference>
<gene>
    <name evidence="4" type="primary">gfo</name>
    <name evidence="4" type="ORF">MGLY_13990</name>
</gene>
<reference evidence="4 5" key="1">
    <citation type="submission" date="2019-11" db="EMBL/GenBank/DDBJ databases">
        <title>Genome sequence of Moorella glycerini DSM11254.</title>
        <authorList>
            <person name="Poehlein A."/>
            <person name="Boeer T."/>
            <person name="Daniel R."/>
        </authorList>
    </citation>
    <scope>NUCLEOTIDE SEQUENCE [LARGE SCALE GENOMIC DNA]</scope>
    <source>
        <strain evidence="4 5">DSM 11254</strain>
    </source>
</reference>
<evidence type="ECO:0000259" key="2">
    <source>
        <dbReference type="Pfam" id="PF01408"/>
    </source>
</evidence>
<dbReference type="OrthoDB" id="240873at2"/>
<dbReference type="Proteomes" id="UP000425916">
    <property type="component" value="Chromosome"/>
</dbReference>
<dbReference type="Gene3D" id="3.30.360.10">
    <property type="entry name" value="Dihydrodipicolinate Reductase, domain 2"/>
    <property type="match status" value="1"/>
</dbReference>
<dbReference type="EMBL" id="CP046244">
    <property type="protein sequence ID" value="QGP92043.1"/>
    <property type="molecule type" value="Genomic_DNA"/>
</dbReference>
<dbReference type="Gene3D" id="3.40.50.720">
    <property type="entry name" value="NAD(P)-binding Rossmann-like Domain"/>
    <property type="match status" value="1"/>
</dbReference>
<protein>
    <submittedName>
        <fullName evidence="4">Glucose--fructose oxidoreductase</fullName>
        <ecNumber evidence="4">1.1.99.28</ecNumber>
    </submittedName>
</protein>
<dbReference type="InterPro" id="IPR050463">
    <property type="entry name" value="Gfo/Idh/MocA_oxidrdct_glycsds"/>
</dbReference>
<dbReference type="PANTHER" id="PTHR43818:SF11">
    <property type="entry name" value="BCDNA.GH03377"/>
    <property type="match status" value="1"/>
</dbReference>
<evidence type="ECO:0000313" key="5">
    <source>
        <dbReference type="Proteomes" id="UP000425916"/>
    </source>
</evidence>
<dbReference type="EC" id="1.1.99.28" evidence="4"/>
<dbReference type="InterPro" id="IPR036291">
    <property type="entry name" value="NAD(P)-bd_dom_sf"/>
</dbReference>
<dbReference type="InterPro" id="IPR000683">
    <property type="entry name" value="Gfo/Idh/MocA-like_OxRdtase_N"/>
</dbReference>
<feature type="domain" description="GFO/IDH/MocA-like oxidoreductase" evidence="3">
    <location>
        <begin position="133"/>
        <end position="256"/>
    </location>
</feature>
<dbReference type="GO" id="GO:0047061">
    <property type="term" value="F:glucose-fructose oxidoreductase activity"/>
    <property type="evidence" value="ECO:0007669"/>
    <property type="project" value="UniProtKB-EC"/>
</dbReference>
<name>A0A6I5ZQ27_9FIRM</name>
<dbReference type="Pfam" id="PF01408">
    <property type="entry name" value="GFO_IDH_MocA"/>
    <property type="match status" value="1"/>
</dbReference>
<sequence length="348" mass="38101">MEKVKVGLLGAAFSAELHIDGYLRCQELSRVVAVCDRNLELARDFARRYNIPYVFGDADELFALGEIDVIDICLPNFLHCEMAEKAFSAGKHVISEKPLATSVEEAERMVAAAQKAHKQLYYAEDWLFAPALLRAQELINQGAIGKPLFIKAKESHSGSHSPFAKKLRFCGGGAMIHLGVHPVGFLVALKGTPTAVVAMTTGGGAGNFVHQDMEGEDWAAALLRFADGTTAIAEANYITLGGMNDIIEFYGTEGRLHIDLTMSSPITAYSRVGFDYAVEKAETTIGWTKPAVDERLMLGYIGEIRHFMSCLQQDKPAMKGLRGEDGLEVLKVIEAIYRSAREGRQITL</sequence>
<accession>A0A6I5ZQ27</accession>
<keyword evidence="1 4" id="KW-0560">Oxidoreductase</keyword>